<evidence type="ECO:0000256" key="1">
    <source>
        <dbReference type="SAM" id="MobiDB-lite"/>
    </source>
</evidence>
<gene>
    <name evidence="2" type="ORF">ACH5RR_012281</name>
</gene>
<comment type="caution">
    <text evidence="2">The sequence shown here is derived from an EMBL/GenBank/DDBJ whole genome shotgun (WGS) entry which is preliminary data.</text>
</comment>
<accession>A0ABD3AAY3</accession>
<name>A0ABD3AAY3_9GENT</name>
<protein>
    <submittedName>
        <fullName evidence="2">Uncharacterized protein</fullName>
    </submittedName>
</protein>
<dbReference type="EMBL" id="JBJUIK010000005">
    <property type="protein sequence ID" value="KAL3527625.1"/>
    <property type="molecule type" value="Genomic_DNA"/>
</dbReference>
<feature type="region of interest" description="Disordered" evidence="1">
    <location>
        <begin position="1"/>
        <end position="27"/>
    </location>
</feature>
<dbReference type="AlphaFoldDB" id="A0ABD3AAY3"/>
<evidence type="ECO:0000313" key="2">
    <source>
        <dbReference type="EMBL" id="KAL3527625.1"/>
    </source>
</evidence>
<evidence type="ECO:0000313" key="3">
    <source>
        <dbReference type="Proteomes" id="UP001630127"/>
    </source>
</evidence>
<reference evidence="2 3" key="1">
    <citation type="submission" date="2024-11" db="EMBL/GenBank/DDBJ databases">
        <title>A near-complete genome assembly of Cinchona calisaya.</title>
        <authorList>
            <person name="Lian D.C."/>
            <person name="Zhao X.W."/>
            <person name="Wei L."/>
        </authorList>
    </citation>
    <scope>NUCLEOTIDE SEQUENCE [LARGE SCALE GENOMIC DNA]</scope>
    <source>
        <tissue evidence="2">Nenye</tissue>
    </source>
</reference>
<keyword evidence="3" id="KW-1185">Reference proteome</keyword>
<dbReference type="Proteomes" id="UP001630127">
    <property type="component" value="Unassembled WGS sequence"/>
</dbReference>
<proteinExistence type="predicted"/>
<sequence>MMIGNAKSKQTLEREGVLPNSNGDLENRSHIAIEPQRIHNFQNIPNRDRPTWLLYIPSLMRNGHSSYWRKYDGTTDETGSYIDHDEEVWDQSPGHRRNTRDDLRADLNCKNQFGEEKKEATEVEKNPLQHMMRVNVVISNCPLAIKLELRRNKKKDLGTLIPSNKGVRMGTNVIIVIPTWNRNRDEAKVIKADMKPFVVGVHTADAVYYYGNISPHRIVKNKLDKKPEAAKMMLPTVVKG</sequence>
<organism evidence="2 3">
    <name type="scientific">Cinchona calisaya</name>
    <dbReference type="NCBI Taxonomy" id="153742"/>
    <lineage>
        <taxon>Eukaryota</taxon>
        <taxon>Viridiplantae</taxon>
        <taxon>Streptophyta</taxon>
        <taxon>Embryophyta</taxon>
        <taxon>Tracheophyta</taxon>
        <taxon>Spermatophyta</taxon>
        <taxon>Magnoliopsida</taxon>
        <taxon>eudicotyledons</taxon>
        <taxon>Gunneridae</taxon>
        <taxon>Pentapetalae</taxon>
        <taxon>asterids</taxon>
        <taxon>lamiids</taxon>
        <taxon>Gentianales</taxon>
        <taxon>Rubiaceae</taxon>
        <taxon>Cinchonoideae</taxon>
        <taxon>Cinchoneae</taxon>
        <taxon>Cinchona</taxon>
    </lineage>
</organism>